<feature type="transmembrane region" description="Helical" evidence="1">
    <location>
        <begin position="56"/>
        <end position="75"/>
    </location>
</feature>
<keyword evidence="1" id="KW-0812">Transmembrane</keyword>
<name>A0A2P2QEV2_RHIMU</name>
<sequence length="81" mass="9605">MSFPAVSSLSAKIVFSLSLSLFLVMFTYHCHRHHNWYSDAWETPNYWFFASYLDQNFFQCIVMYGISFIDIHIVIHISCKT</sequence>
<protein>
    <submittedName>
        <fullName evidence="2">Uncharacterized protein</fullName>
    </submittedName>
</protein>
<keyword evidence="1" id="KW-1133">Transmembrane helix</keyword>
<accession>A0A2P2QEV2</accession>
<organism evidence="2">
    <name type="scientific">Rhizophora mucronata</name>
    <name type="common">Asiatic mangrove</name>
    <dbReference type="NCBI Taxonomy" id="61149"/>
    <lineage>
        <taxon>Eukaryota</taxon>
        <taxon>Viridiplantae</taxon>
        <taxon>Streptophyta</taxon>
        <taxon>Embryophyta</taxon>
        <taxon>Tracheophyta</taxon>
        <taxon>Spermatophyta</taxon>
        <taxon>Magnoliopsida</taxon>
        <taxon>eudicotyledons</taxon>
        <taxon>Gunneridae</taxon>
        <taxon>Pentapetalae</taxon>
        <taxon>rosids</taxon>
        <taxon>fabids</taxon>
        <taxon>Malpighiales</taxon>
        <taxon>Rhizophoraceae</taxon>
        <taxon>Rhizophora</taxon>
    </lineage>
</organism>
<evidence type="ECO:0000256" key="1">
    <source>
        <dbReference type="SAM" id="Phobius"/>
    </source>
</evidence>
<dbReference type="AlphaFoldDB" id="A0A2P2QEV2"/>
<reference evidence="2" key="1">
    <citation type="submission" date="2018-02" db="EMBL/GenBank/DDBJ databases">
        <title>Rhizophora mucronata_Transcriptome.</title>
        <authorList>
            <person name="Meera S.P."/>
            <person name="Sreeshan A."/>
            <person name="Augustine A."/>
        </authorList>
    </citation>
    <scope>NUCLEOTIDE SEQUENCE</scope>
    <source>
        <tissue evidence="2">Leaf</tissue>
    </source>
</reference>
<dbReference type="EMBL" id="GGEC01084950">
    <property type="protein sequence ID" value="MBX65434.1"/>
    <property type="molecule type" value="Transcribed_RNA"/>
</dbReference>
<keyword evidence="1" id="KW-0472">Membrane</keyword>
<proteinExistence type="predicted"/>
<evidence type="ECO:0000313" key="2">
    <source>
        <dbReference type="EMBL" id="MBX65434.1"/>
    </source>
</evidence>